<feature type="transmembrane region" description="Helical" evidence="13">
    <location>
        <begin position="98"/>
        <end position="116"/>
    </location>
</feature>
<dbReference type="Proteomes" id="UP001314169">
    <property type="component" value="Chromosome 3"/>
</dbReference>
<dbReference type="InterPro" id="IPR000276">
    <property type="entry name" value="GPCR_Rhodpsn"/>
</dbReference>
<evidence type="ECO:0000256" key="3">
    <source>
        <dbReference type="ARBA" id="ARBA00022475"/>
    </source>
</evidence>
<evidence type="ECO:0000256" key="8">
    <source>
        <dbReference type="ARBA" id="ARBA00023040"/>
    </source>
</evidence>
<reference evidence="15" key="1">
    <citation type="submission" date="2023-12" db="EMBL/GenBank/DDBJ databases">
        <authorList>
            <person name="Brown T."/>
        </authorList>
    </citation>
    <scope>NUCLEOTIDE SEQUENCE</scope>
</reference>
<feature type="transmembrane region" description="Helical" evidence="13">
    <location>
        <begin position="268"/>
        <end position="288"/>
    </location>
</feature>
<keyword evidence="16" id="KW-1185">Reference proteome</keyword>
<feature type="transmembrane region" description="Helical" evidence="13">
    <location>
        <begin position="20"/>
        <end position="47"/>
    </location>
</feature>
<feature type="transmembrane region" description="Helical" evidence="13">
    <location>
        <begin position="136"/>
        <end position="153"/>
    </location>
</feature>
<keyword evidence="3 13" id="KW-1003">Cell membrane</keyword>
<comment type="subcellular location">
    <subcellularLocation>
        <location evidence="2 13">Cell membrane</location>
        <topology evidence="2 13">Multi-pass membrane protein</topology>
    </subcellularLocation>
</comment>
<keyword evidence="8 12" id="KW-0297">G-protein coupled receptor</keyword>
<evidence type="ECO:0000256" key="1">
    <source>
        <dbReference type="ARBA" id="ARBA00003929"/>
    </source>
</evidence>
<evidence type="ECO:0000313" key="16">
    <source>
        <dbReference type="Proteomes" id="UP001314169"/>
    </source>
</evidence>
<keyword evidence="11 12" id="KW-0807">Transducer</keyword>
<dbReference type="InterPro" id="IPR017452">
    <property type="entry name" value="GPCR_Rhodpsn_7TM"/>
</dbReference>
<sequence length="313" mass="35564">MGNGTVTFILLGLTNDLQLQVLIFVFFFLTYMLSITGNFIIISLILLDSHLKTAMYYFLQNFSFLEISFTSACIPRYLYNIATGDKLITYNACVSQVFFTDLFGVTEFFLLAAMSYDRYVAICKPLHYVTIMSSTVCRRLVFCCWVAGLFIIIPPLSLGLNLEFCDSNVIDHFICDAAPLLKISCSNTWFMEQTVMICAVLTLLMTLMCVVLSYIYIIKTILRFPSVQQRKKAFSTCLSHMIVVSITYGSCIFIYIKPSAKESVAINKGVTVLTTSIAPLLNPFIYTLRNKQVKQAFNNSVKRIVMFSRNKRM</sequence>
<feature type="transmembrane region" description="Helical" evidence="13">
    <location>
        <begin position="194"/>
        <end position="217"/>
    </location>
</feature>
<proteinExistence type="inferred from homology"/>
<keyword evidence="6 13" id="KW-0552">Olfaction</keyword>
<organism evidence="15 16">
    <name type="scientific">Pipistrellus nathusii</name>
    <name type="common">Nathusius' pipistrelle</name>
    <dbReference type="NCBI Taxonomy" id="59473"/>
    <lineage>
        <taxon>Eukaryota</taxon>
        <taxon>Metazoa</taxon>
        <taxon>Chordata</taxon>
        <taxon>Craniata</taxon>
        <taxon>Vertebrata</taxon>
        <taxon>Euteleostomi</taxon>
        <taxon>Mammalia</taxon>
        <taxon>Eutheria</taxon>
        <taxon>Laurasiatheria</taxon>
        <taxon>Chiroptera</taxon>
        <taxon>Yangochiroptera</taxon>
        <taxon>Vespertilionidae</taxon>
        <taxon>Pipistrellus</taxon>
    </lineage>
</organism>
<evidence type="ECO:0000256" key="5">
    <source>
        <dbReference type="ARBA" id="ARBA00022692"/>
    </source>
</evidence>
<dbReference type="EMBL" id="OY882860">
    <property type="protein sequence ID" value="CAK6443344.1"/>
    <property type="molecule type" value="Genomic_DNA"/>
</dbReference>
<comment type="function">
    <text evidence="1">Putative odorant or sperm cell receptor.</text>
</comment>
<dbReference type="Pfam" id="PF13853">
    <property type="entry name" value="7tm_4"/>
    <property type="match status" value="1"/>
</dbReference>
<dbReference type="PRINTS" id="PR00245">
    <property type="entry name" value="OLFACTORYR"/>
</dbReference>
<evidence type="ECO:0000313" key="15">
    <source>
        <dbReference type="EMBL" id="CAK6443344.1"/>
    </source>
</evidence>
<evidence type="ECO:0000256" key="11">
    <source>
        <dbReference type="ARBA" id="ARBA00023224"/>
    </source>
</evidence>
<comment type="similarity">
    <text evidence="12">Belongs to the G-protein coupled receptor 1 family.</text>
</comment>
<evidence type="ECO:0000256" key="12">
    <source>
        <dbReference type="RuleBase" id="RU000688"/>
    </source>
</evidence>
<evidence type="ECO:0000256" key="6">
    <source>
        <dbReference type="ARBA" id="ARBA00022725"/>
    </source>
</evidence>
<feature type="transmembrane region" description="Helical" evidence="13">
    <location>
        <begin position="237"/>
        <end position="256"/>
    </location>
</feature>
<evidence type="ECO:0000256" key="4">
    <source>
        <dbReference type="ARBA" id="ARBA00022606"/>
    </source>
</evidence>
<evidence type="ECO:0000256" key="9">
    <source>
        <dbReference type="ARBA" id="ARBA00023136"/>
    </source>
</evidence>
<dbReference type="PROSITE" id="PS50262">
    <property type="entry name" value="G_PROTEIN_RECEP_F1_2"/>
    <property type="match status" value="1"/>
</dbReference>
<dbReference type="PRINTS" id="PR00237">
    <property type="entry name" value="GPCRRHODOPSN"/>
</dbReference>
<dbReference type="PANTHER" id="PTHR26454">
    <property type="entry name" value="OLFACTORY RECEPTOR"/>
    <property type="match status" value="1"/>
</dbReference>
<accession>A0ABN9ZYM1</accession>
<dbReference type="InterPro" id="IPR000725">
    <property type="entry name" value="Olfact_rcpt"/>
</dbReference>
<evidence type="ECO:0000256" key="10">
    <source>
        <dbReference type="ARBA" id="ARBA00023170"/>
    </source>
</evidence>
<name>A0ABN9ZYM1_PIPNA</name>
<dbReference type="SUPFAM" id="SSF81321">
    <property type="entry name" value="Family A G protein-coupled receptor-like"/>
    <property type="match status" value="1"/>
</dbReference>
<keyword evidence="7 13" id="KW-1133">Transmembrane helix</keyword>
<keyword evidence="9 13" id="KW-0472">Membrane</keyword>
<dbReference type="Gene3D" id="1.20.1070.10">
    <property type="entry name" value="Rhodopsin 7-helix transmembrane proteins"/>
    <property type="match status" value="1"/>
</dbReference>
<feature type="domain" description="G-protein coupled receptors family 1 profile" evidence="14">
    <location>
        <begin position="37"/>
        <end position="286"/>
    </location>
</feature>
<keyword evidence="5 12" id="KW-0812">Transmembrane</keyword>
<evidence type="ECO:0000256" key="13">
    <source>
        <dbReference type="RuleBase" id="RU363047"/>
    </source>
</evidence>
<dbReference type="PROSITE" id="PS00237">
    <property type="entry name" value="G_PROTEIN_RECEP_F1_1"/>
    <property type="match status" value="1"/>
</dbReference>
<feature type="transmembrane region" description="Helical" evidence="13">
    <location>
        <begin position="54"/>
        <end position="78"/>
    </location>
</feature>
<evidence type="ECO:0000256" key="7">
    <source>
        <dbReference type="ARBA" id="ARBA00022989"/>
    </source>
</evidence>
<evidence type="ECO:0000256" key="2">
    <source>
        <dbReference type="ARBA" id="ARBA00004651"/>
    </source>
</evidence>
<evidence type="ECO:0000259" key="14">
    <source>
        <dbReference type="PROSITE" id="PS50262"/>
    </source>
</evidence>
<keyword evidence="4 13" id="KW-0716">Sensory transduction</keyword>
<dbReference type="InterPro" id="IPR047132">
    <property type="entry name" value="Olfact_rcpt_6C-like"/>
</dbReference>
<dbReference type="CDD" id="cd15912">
    <property type="entry name" value="7tmA_OR6C-like"/>
    <property type="match status" value="1"/>
</dbReference>
<gene>
    <name evidence="15" type="ORF">MPIPNATIZW_LOCUS11650</name>
</gene>
<protein>
    <recommendedName>
        <fullName evidence="13">Olfactory receptor</fullName>
    </recommendedName>
</protein>
<dbReference type="PANTHER" id="PTHR26454:SF3">
    <property type="entry name" value="OLFACTORY RECEPTOR"/>
    <property type="match status" value="1"/>
</dbReference>
<keyword evidence="10 12" id="KW-0675">Receptor</keyword>